<feature type="region of interest" description="Disordered" evidence="1">
    <location>
        <begin position="656"/>
        <end position="688"/>
    </location>
</feature>
<feature type="compositionally biased region" description="Low complexity" evidence="1">
    <location>
        <begin position="587"/>
        <end position="612"/>
    </location>
</feature>
<evidence type="ECO:0000313" key="4">
    <source>
        <dbReference type="Proteomes" id="UP001334248"/>
    </source>
</evidence>
<evidence type="ECO:0000256" key="1">
    <source>
        <dbReference type="SAM" id="MobiDB-lite"/>
    </source>
</evidence>
<reference evidence="3 4" key="1">
    <citation type="journal article" date="2023" name="Res Sq">
        <title>Genomic and morphological characterization of Knufia obscura isolated from the Mars 2020 spacecraft assembly facility.</title>
        <authorList>
            <person name="Chander A.M."/>
            <person name="Teixeira M.M."/>
            <person name="Singh N.K."/>
            <person name="Williams M.P."/>
            <person name="Parker C.W."/>
            <person name="Leo P."/>
            <person name="Stajich J.E."/>
            <person name="Torok T."/>
            <person name="Tighe S."/>
            <person name="Mason C.E."/>
            <person name="Venkateswaran K."/>
        </authorList>
    </citation>
    <scope>NUCLEOTIDE SEQUENCE [LARGE SCALE GENOMIC DNA]</scope>
    <source>
        <strain evidence="3 4">CCFEE 5817</strain>
    </source>
</reference>
<feature type="compositionally biased region" description="Gly residues" evidence="1">
    <location>
        <begin position="675"/>
        <end position="687"/>
    </location>
</feature>
<feature type="signal peptide" evidence="2">
    <location>
        <begin position="1"/>
        <end position="20"/>
    </location>
</feature>
<comment type="caution">
    <text evidence="3">The sequence shown here is derived from an EMBL/GenBank/DDBJ whole genome shotgun (WGS) entry which is preliminary data.</text>
</comment>
<evidence type="ECO:0000313" key="3">
    <source>
        <dbReference type="EMBL" id="KAK5944220.1"/>
    </source>
</evidence>
<feature type="region of interest" description="Disordered" evidence="1">
    <location>
        <begin position="581"/>
        <end position="642"/>
    </location>
</feature>
<proteinExistence type="predicted"/>
<protein>
    <submittedName>
        <fullName evidence="3">Uncharacterized protein</fullName>
    </submittedName>
</protein>
<gene>
    <name evidence="3" type="ORF">PMZ80_003501</name>
</gene>
<sequence>MRCVLFASLTLGVGLATARADLPTTGHVQSFGISQHLAPSSLLDIRSGDTSNIGTPGCVENANTQHIKWRSGTDIYETYVPLDGKSHDFNLGSYPTGPYLNCIPNSGKTSVCASCDKVMDHIQLLNAGSCTLRAGKEPKKDKGDQFTWTFQQGDGDAELDVSTYPISITCDKPDKKDEIVKVREVKQVLARTDQAGIQRVKFHSGPDVYDVPVPTDGHTYLISPRTFDWKAPELPCWHVTPTGSRTEPPGCGHKMDHVELAVDGRCTINGLASISDPQARDDIYSVNHAAGVQAIGPPSYPWLISCVGLTEEAAPPITVRETADIPGCTPEDNSQHIKWHSGNNTYDMFVPLDGKDHNISLVNKPENWAGPRSQDGLYCTATSKKGSPCTYCFEKMDHMQVMNPGVCGWTDVGGLNYTGGKNVPHRMSQDAGLGDIGIPGYPLSISCDPSEEDTPAPLDNREPEDAPGCTADANSQHVKWHAGSNLYEMFVPLNGRPYNISLSSNFDPSALHCIETSSKGSPCTYCSEKMDHVQIMNAGSCNWKSTTDLNLTAGQRYSYTITQADGLGFIGTPSYPLGIFCRGPGGSSENSGDGSENSLDGRAPDPTTTLLLDHTHLPDHTVPFESTTRPTPPAGAYPLNTPKRFADLEDVLPILREKAKRDDNEDDTDPDSKRGGGGFHAGGGQGNSGATAAVSVPLGVKMIVGVVKGVVGIMG</sequence>
<accession>A0ABR0RUG2</accession>
<keyword evidence="2" id="KW-0732">Signal</keyword>
<name>A0ABR0RUG2_9EURO</name>
<dbReference type="GeneID" id="89996950"/>
<feature type="chain" id="PRO_5047325841" evidence="2">
    <location>
        <begin position="21"/>
        <end position="715"/>
    </location>
</feature>
<dbReference type="RefSeq" id="XP_064732310.1">
    <property type="nucleotide sequence ID" value="XM_064871930.1"/>
</dbReference>
<keyword evidence="4" id="KW-1185">Reference proteome</keyword>
<dbReference type="EMBL" id="JAVHJV010000003">
    <property type="protein sequence ID" value="KAK5944220.1"/>
    <property type="molecule type" value="Genomic_DNA"/>
</dbReference>
<organism evidence="3 4">
    <name type="scientific">Knufia obscura</name>
    <dbReference type="NCBI Taxonomy" id="1635080"/>
    <lineage>
        <taxon>Eukaryota</taxon>
        <taxon>Fungi</taxon>
        <taxon>Dikarya</taxon>
        <taxon>Ascomycota</taxon>
        <taxon>Pezizomycotina</taxon>
        <taxon>Eurotiomycetes</taxon>
        <taxon>Chaetothyriomycetidae</taxon>
        <taxon>Chaetothyriales</taxon>
        <taxon>Trichomeriaceae</taxon>
        <taxon>Knufia</taxon>
    </lineage>
</organism>
<dbReference type="Proteomes" id="UP001334248">
    <property type="component" value="Unassembled WGS sequence"/>
</dbReference>
<evidence type="ECO:0000256" key="2">
    <source>
        <dbReference type="SAM" id="SignalP"/>
    </source>
</evidence>